<accession>A0A4S8QSC7</accession>
<protein>
    <submittedName>
        <fullName evidence="2">Uncharacterized protein</fullName>
    </submittedName>
</protein>
<dbReference type="EMBL" id="PQXL01000362">
    <property type="protein sequence ID" value="THV46762.1"/>
    <property type="molecule type" value="Genomic_DNA"/>
</dbReference>
<name>A0A4S8QSC7_9HELO</name>
<feature type="compositionally biased region" description="Polar residues" evidence="1">
    <location>
        <begin position="370"/>
        <end position="387"/>
    </location>
</feature>
<dbReference type="AlphaFoldDB" id="A0A4S8QSC7"/>
<feature type="compositionally biased region" description="Basic and acidic residues" evidence="1">
    <location>
        <begin position="350"/>
        <end position="362"/>
    </location>
</feature>
<dbReference type="OrthoDB" id="3530362at2759"/>
<dbReference type="Proteomes" id="UP000308671">
    <property type="component" value="Unassembled WGS sequence"/>
</dbReference>
<comment type="caution">
    <text evidence="2">The sequence shown here is derived from an EMBL/GenBank/DDBJ whole genome shotgun (WGS) entry which is preliminary data.</text>
</comment>
<feature type="compositionally biased region" description="Polar residues" evidence="1">
    <location>
        <begin position="259"/>
        <end position="271"/>
    </location>
</feature>
<keyword evidence="3" id="KW-1185">Reference proteome</keyword>
<evidence type="ECO:0000256" key="1">
    <source>
        <dbReference type="SAM" id="MobiDB-lite"/>
    </source>
</evidence>
<reference evidence="2 3" key="1">
    <citation type="submission" date="2017-12" db="EMBL/GenBank/DDBJ databases">
        <title>Comparative genomics of Botrytis spp.</title>
        <authorList>
            <person name="Valero-Jimenez C.A."/>
            <person name="Tapia P."/>
            <person name="Veloso J."/>
            <person name="Silva-Moreno E."/>
            <person name="Staats M."/>
            <person name="Valdes J.H."/>
            <person name="Van Kan J.A.L."/>
        </authorList>
    </citation>
    <scope>NUCLEOTIDE SEQUENCE [LARGE SCALE GENOMIC DNA]</scope>
    <source>
        <strain evidence="2 3">MUCL435</strain>
    </source>
</reference>
<proteinExistence type="predicted"/>
<organism evidence="2 3">
    <name type="scientific">Botrytis galanthina</name>
    <dbReference type="NCBI Taxonomy" id="278940"/>
    <lineage>
        <taxon>Eukaryota</taxon>
        <taxon>Fungi</taxon>
        <taxon>Dikarya</taxon>
        <taxon>Ascomycota</taxon>
        <taxon>Pezizomycotina</taxon>
        <taxon>Leotiomycetes</taxon>
        <taxon>Helotiales</taxon>
        <taxon>Sclerotiniaceae</taxon>
        <taxon>Botrytis</taxon>
    </lineage>
</organism>
<feature type="region of interest" description="Disordered" evidence="1">
    <location>
        <begin position="254"/>
        <end position="387"/>
    </location>
</feature>
<sequence>MDTPNYNLIAIHTHLDRYNMEPTIIQTSKVLVLDLGKHAIEPILRDGKLIKICAPFAFKLVHSAERVRDSVTNEVTMCTESDDYVWFYECLEEKFVQNREKKTTAIRYQDPEYISYYADMAHRPTSVRFNEIRVKETLGVLYSTDNKISAKLKLFEACTKIRINRKTYTGYDSWISGFAKQGLRDNIFRLAHEIRGLNVDFKLPSSTDVIVDPTKGWLYDSKRKDHLLCCPVSGRPVLTEGNEFIWAYDLNKRKPKPTRTVSEPINGSTRTPKVLQKKPERKDSDTRRAEGKRREIKPPGQVSSRDKLPSQRTSGEGTSSQGDSKARTLRQGGSGDKIPSQSSPRTIPPKRSDSRMPLEKKYPNRKPTIESGSTTKKPVAGRSQTFA</sequence>
<gene>
    <name evidence="2" type="ORF">BGAL_0362g00120</name>
</gene>
<feature type="compositionally biased region" description="Basic and acidic residues" evidence="1">
    <location>
        <begin position="277"/>
        <end position="297"/>
    </location>
</feature>
<feature type="compositionally biased region" description="Polar residues" evidence="1">
    <location>
        <begin position="310"/>
        <end position="323"/>
    </location>
</feature>
<evidence type="ECO:0000313" key="3">
    <source>
        <dbReference type="Proteomes" id="UP000308671"/>
    </source>
</evidence>
<evidence type="ECO:0000313" key="2">
    <source>
        <dbReference type="EMBL" id="THV46762.1"/>
    </source>
</evidence>